<evidence type="ECO:0000256" key="1">
    <source>
        <dbReference type="ARBA" id="ARBA00022737"/>
    </source>
</evidence>
<dbReference type="EMBL" id="JASNQZ010000006">
    <property type="protein sequence ID" value="KAL0955436.1"/>
    <property type="molecule type" value="Genomic_DNA"/>
</dbReference>
<dbReference type="SUPFAM" id="SSF52540">
    <property type="entry name" value="P-loop containing nucleoside triphosphate hydrolases"/>
    <property type="match status" value="1"/>
</dbReference>
<gene>
    <name evidence="3" type="ORF">HGRIS_001680</name>
</gene>
<dbReference type="Gene3D" id="3.40.50.300">
    <property type="entry name" value="P-loop containing nucleotide triphosphate hydrolases"/>
    <property type="match status" value="1"/>
</dbReference>
<evidence type="ECO:0000313" key="4">
    <source>
        <dbReference type="Proteomes" id="UP001556367"/>
    </source>
</evidence>
<protein>
    <recommendedName>
        <fullName evidence="2">NACHT domain-containing protein</fullName>
    </recommendedName>
</protein>
<keyword evidence="1" id="KW-0677">Repeat</keyword>
<feature type="domain" description="NACHT" evidence="2">
    <location>
        <begin position="65"/>
        <end position="212"/>
    </location>
</feature>
<dbReference type="PANTHER" id="PTHR10039:SF17">
    <property type="entry name" value="FUNGAL STAND N-TERMINAL GOODBYE DOMAIN-CONTAINING PROTEIN-RELATED"/>
    <property type="match status" value="1"/>
</dbReference>
<organism evidence="3 4">
    <name type="scientific">Hohenbuehelia grisea</name>
    <dbReference type="NCBI Taxonomy" id="104357"/>
    <lineage>
        <taxon>Eukaryota</taxon>
        <taxon>Fungi</taxon>
        <taxon>Dikarya</taxon>
        <taxon>Basidiomycota</taxon>
        <taxon>Agaricomycotina</taxon>
        <taxon>Agaricomycetes</taxon>
        <taxon>Agaricomycetidae</taxon>
        <taxon>Agaricales</taxon>
        <taxon>Pleurotineae</taxon>
        <taxon>Pleurotaceae</taxon>
        <taxon>Hohenbuehelia</taxon>
    </lineage>
</organism>
<proteinExistence type="predicted"/>
<dbReference type="PANTHER" id="PTHR10039">
    <property type="entry name" value="AMELOGENIN"/>
    <property type="match status" value="1"/>
</dbReference>
<dbReference type="Proteomes" id="UP001556367">
    <property type="component" value="Unassembled WGS sequence"/>
</dbReference>
<accession>A0ABR3JJW3</accession>
<comment type="caution">
    <text evidence="3">The sequence shown here is derived from an EMBL/GenBank/DDBJ whole genome shotgun (WGS) entry which is preliminary data.</text>
</comment>
<dbReference type="InterPro" id="IPR056884">
    <property type="entry name" value="NPHP3-like_N"/>
</dbReference>
<keyword evidence="4" id="KW-1185">Reference proteome</keyword>
<sequence>MNDVHGDQKIYHAPVSNYHGDGLTTLQHVPTADIRAQSQEGCLPGTRVMVLDGLREWSRDQNAPHVYWLVGAAGAGKSAIARSFARWLNAEGILGGSFFCHRQTTNRADIKSIVRTLACFLSRQDPSYHSALISALQNPHLSDVANWTVDLQIDTLFVDLLGTASRSIRKDLVLIIDALDECGSPDETRALLTKLLSVSSVLPVKWFITSRPERHIREKFENQTSYANASLVFRLHDIEKEIVAEDITLYIRYHLDDIRRNHGARIPDDWPQSRDVGQLAESAGTLFIFAATAIKYIADDDPVTRLRKLTSSHSSVVPGRPLTGSIDDMYKFILADAFDPEKRDADEIALTRRAIATILTVYEPLLLSTIASLLYEPVERIRSCLDRVHAVILVPPKGDDIVTTFHVSFADFLGTSSRAPENMFLDLALAQGDLARQTLKIMNTELRFNISGCRFIANRRGIDI</sequence>
<evidence type="ECO:0000259" key="2">
    <source>
        <dbReference type="PROSITE" id="PS50837"/>
    </source>
</evidence>
<name>A0ABR3JJW3_9AGAR</name>
<dbReference type="InterPro" id="IPR007111">
    <property type="entry name" value="NACHT_NTPase"/>
</dbReference>
<dbReference type="InterPro" id="IPR027417">
    <property type="entry name" value="P-loop_NTPase"/>
</dbReference>
<dbReference type="Pfam" id="PF24883">
    <property type="entry name" value="NPHP3_N"/>
    <property type="match status" value="1"/>
</dbReference>
<evidence type="ECO:0000313" key="3">
    <source>
        <dbReference type="EMBL" id="KAL0955436.1"/>
    </source>
</evidence>
<dbReference type="PROSITE" id="PS50837">
    <property type="entry name" value="NACHT"/>
    <property type="match status" value="1"/>
</dbReference>
<reference evidence="4" key="1">
    <citation type="submission" date="2024-06" db="EMBL/GenBank/DDBJ databases">
        <title>Multi-omics analyses provide insights into the biosynthesis of the anticancer antibiotic pleurotin in Hohenbuehelia grisea.</title>
        <authorList>
            <person name="Weaver J.A."/>
            <person name="Alberti F."/>
        </authorList>
    </citation>
    <scope>NUCLEOTIDE SEQUENCE [LARGE SCALE GENOMIC DNA]</scope>
    <source>
        <strain evidence="4">T-177</strain>
    </source>
</reference>